<feature type="domain" description="F-box/LRR-repeat protein 15/At3g58940/PEG3-like LRR" evidence="2">
    <location>
        <begin position="28"/>
        <end position="103"/>
    </location>
</feature>
<evidence type="ECO:0000256" key="1">
    <source>
        <dbReference type="SAM" id="MobiDB-lite"/>
    </source>
</evidence>
<protein>
    <recommendedName>
        <fullName evidence="2">F-box/LRR-repeat protein 15/At3g58940/PEG3-like LRR domain-containing protein</fullName>
    </recommendedName>
</protein>
<feature type="compositionally biased region" description="Polar residues" evidence="1">
    <location>
        <begin position="275"/>
        <end position="284"/>
    </location>
</feature>
<reference evidence="3 4" key="1">
    <citation type="submission" date="2019-11" db="EMBL/GenBank/DDBJ databases">
        <title>Whole genome sequence of Oryza granulata.</title>
        <authorList>
            <person name="Li W."/>
        </authorList>
    </citation>
    <scope>NUCLEOTIDE SEQUENCE [LARGE SCALE GENOMIC DNA]</scope>
    <source>
        <strain evidence="4">cv. Menghai</strain>
        <tissue evidence="3">Leaf</tissue>
    </source>
</reference>
<sequence>MPPRGPLLSPATGAASGSPLSRPSPADLDSWLRILAGRRLQELLPLPPSLLACRSLRSADLTNCRLPAAAAEAASFPHLHELTLRYAFTSSPALHGLLAGCPVDGINKIGTTLCLPTLGRSTMKSAQKTFAEADLTGVDTSEKEDLNEVKGGAADEMPQADLTNAETSEEVLGEESSKEADIDEESSEEDTLDEDSTDEATEEDASSEETDGESDPYEVATDSDEEEVDMLVTMATKNDKKEEINLDDEEDDFSSDLPPEFDSAGNFSDAETESDTTLVTSSAAKATDVKPLDDSSVTGASSEVSQQEVESTLNTIVKSLDEFTFKVEGNQQDELTKEMKSTDDAGAMGAKKLKKKKKLTVDELNAKSMRKLKSMYKDGLIAKPRFRQSIATASFRHRHVSIAAIALPCLSIRGAMAEIEVVGDGGKVQQEEGPWEMRTNGGEPDSVVDGYSAVAYGDLERGSGPQPPP</sequence>
<dbReference type="AlphaFoldDB" id="A0A6G1F560"/>
<dbReference type="EMBL" id="SPHZ02000001">
    <property type="protein sequence ID" value="KAF0931965.1"/>
    <property type="molecule type" value="Genomic_DNA"/>
</dbReference>
<accession>A0A6G1F560</accession>
<name>A0A6G1F560_9ORYZ</name>
<dbReference type="Proteomes" id="UP000479710">
    <property type="component" value="Unassembled WGS sequence"/>
</dbReference>
<dbReference type="InterPro" id="IPR055411">
    <property type="entry name" value="LRR_FXL15/At3g58940/PEG3-like"/>
</dbReference>
<dbReference type="Pfam" id="PF24758">
    <property type="entry name" value="LRR_At5g56370"/>
    <property type="match status" value="1"/>
</dbReference>
<evidence type="ECO:0000313" key="4">
    <source>
        <dbReference type="Proteomes" id="UP000479710"/>
    </source>
</evidence>
<gene>
    <name evidence="3" type="ORF">E2562_007466</name>
</gene>
<dbReference type="OrthoDB" id="696495at2759"/>
<evidence type="ECO:0000313" key="3">
    <source>
        <dbReference type="EMBL" id="KAF0931965.1"/>
    </source>
</evidence>
<feature type="region of interest" description="Disordered" evidence="1">
    <location>
        <begin position="425"/>
        <end position="449"/>
    </location>
</feature>
<evidence type="ECO:0000259" key="2">
    <source>
        <dbReference type="Pfam" id="PF24758"/>
    </source>
</evidence>
<proteinExistence type="predicted"/>
<feature type="region of interest" description="Disordered" evidence="1">
    <location>
        <begin position="1"/>
        <end position="23"/>
    </location>
</feature>
<feature type="region of interest" description="Disordered" evidence="1">
    <location>
        <begin position="135"/>
        <end position="307"/>
    </location>
</feature>
<feature type="compositionally biased region" description="Acidic residues" evidence="1">
    <location>
        <begin position="181"/>
        <end position="229"/>
    </location>
</feature>
<feature type="compositionally biased region" description="Acidic residues" evidence="1">
    <location>
        <begin position="245"/>
        <end position="254"/>
    </location>
</feature>
<comment type="caution">
    <text evidence="3">The sequence shown here is derived from an EMBL/GenBank/DDBJ whole genome shotgun (WGS) entry which is preliminary data.</text>
</comment>
<organism evidence="3 4">
    <name type="scientific">Oryza meyeriana var. granulata</name>
    <dbReference type="NCBI Taxonomy" id="110450"/>
    <lineage>
        <taxon>Eukaryota</taxon>
        <taxon>Viridiplantae</taxon>
        <taxon>Streptophyta</taxon>
        <taxon>Embryophyta</taxon>
        <taxon>Tracheophyta</taxon>
        <taxon>Spermatophyta</taxon>
        <taxon>Magnoliopsida</taxon>
        <taxon>Liliopsida</taxon>
        <taxon>Poales</taxon>
        <taxon>Poaceae</taxon>
        <taxon>BOP clade</taxon>
        <taxon>Oryzoideae</taxon>
        <taxon>Oryzeae</taxon>
        <taxon>Oryzinae</taxon>
        <taxon>Oryza</taxon>
        <taxon>Oryza meyeriana</taxon>
    </lineage>
</organism>
<keyword evidence="4" id="KW-1185">Reference proteome</keyword>